<dbReference type="Proteomes" id="UP000185544">
    <property type="component" value="Chromosome"/>
</dbReference>
<keyword evidence="2" id="KW-1185">Reference proteome</keyword>
<dbReference type="KEGG" id="pabo:BCY86_03870"/>
<accession>A0A1L6MWK0</accession>
<reference evidence="1 2" key="1">
    <citation type="submission" date="2016-08" db="EMBL/GenBank/DDBJ databases">
        <title>Identification and validation of antigenic proteins from Pajaroellobacter abortibovis using de-novo genome sequence assembly and reverse vaccinology.</title>
        <authorList>
            <person name="Welly B.T."/>
            <person name="Miller M.R."/>
            <person name="Stott J.L."/>
            <person name="Blanchard M.T."/>
            <person name="Islas-Trejo A.D."/>
            <person name="O'Rourke S.M."/>
            <person name="Young A.E."/>
            <person name="Medrano J.F."/>
            <person name="Van Eenennaam A.L."/>
        </authorList>
    </citation>
    <scope>NUCLEOTIDE SEQUENCE [LARGE SCALE GENOMIC DNA]</scope>
    <source>
        <strain evidence="1 2">BTF92-0548A/99-0131</strain>
    </source>
</reference>
<proteinExistence type="predicted"/>
<dbReference type="EMBL" id="CP016908">
    <property type="protein sequence ID" value="APR99913.1"/>
    <property type="molecule type" value="Genomic_DNA"/>
</dbReference>
<sequence length="71" mass="8147">MDVIWFMAVKNENILLTKFKRKIKKNHGHNSQKATGKEGVFHSLQSNLVLNFNFLEYSMLIAKANIQLLAA</sequence>
<evidence type="ECO:0000313" key="1">
    <source>
        <dbReference type="EMBL" id="APR99913.1"/>
    </source>
</evidence>
<gene>
    <name evidence="1" type="ORF">BCY86_03870</name>
</gene>
<dbReference type="AlphaFoldDB" id="A0A1L6MWK0"/>
<organism evidence="1 2">
    <name type="scientific">Pajaroellobacter abortibovis</name>
    <dbReference type="NCBI Taxonomy" id="1882918"/>
    <lineage>
        <taxon>Bacteria</taxon>
        <taxon>Pseudomonadati</taxon>
        <taxon>Myxococcota</taxon>
        <taxon>Polyangia</taxon>
        <taxon>Polyangiales</taxon>
        <taxon>Polyangiaceae</taxon>
    </lineage>
</organism>
<name>A0A1L6MWK0_9BACT</name>
<evidence type="ECO:0000313" key="2">
    <source>
        <dbReference type="Proteomes" id="UP000185544"/>
    </source>
</evidence>
<protein>
    <submittedName>
        <fullName evidence="1">Uncharacterized protein</fullName>
    </submittedName>
</protein>